<reference evidence="2 3" key="1">
    <citation type="submission" date="2015-09" db="EMBL/GenBank/DDBJ databases">
        <authorList>
            <consortium name="Pathogen Informatics"/>
        </authorList>
    </citation>
    <scope>NUCLEOTIDE SEQUENCE [LARGE SCALE GENOMIC DNA]</scope>
    <source>
        <strain evidence="2 3">2789STDY5608854</strain>
    </source>
</reference>
<accession>A0A174S3F8</accession>
<feature type="compositionally biased region" description="Low complexity" evidence="1">
    <location>
        <begin position="116"/>
        <end position="131"/>
    </location>
</feature>
<proteinExistence type="predicted"/>
<dbReference type="AlphaFoldDB" id="A0A174S3F8"/>
<feature type="region of interest" description="Disordered" evidence="1">
    <location>
        <begin position="116"/>
        <end position="145"/>
    </location>
</feature>
<sequence>MWAWCGTPSAWRAWTAAGRSWGPSSSRYTTGRRRCPPGSERASPIRSSLTASAAPGFPIPPAWWEGAASTPAGRRSRSTAPTRTARCATGTSSAAIWPACGRSWATCGAWGWIPSTSAPSSRPRRTTATAPGTMRRSTPCWAPRPTSAPCAPRPTPWACGWCWTACSTTRALSAAISTATAPMRA</sequence>
<dbReference type="Proteomes" id="UP000095746">
    <property type="component" value="Unassembled WGS sequence"/>
</dbReference>
<evidence type="ECO:0000256" key="1">
    <source>
        <dbReference type="SAM" id="MobiDB-lite"/>
    </source>
</evidence>
<feature type="region of interest" description="Disordered" evidence="1">
    <location>
        <begin position="20"/>
        <end position="85"/>
    </location>
</feature>
<evidence type="ECO:0000313" key="2">
    <source>
        <dbReference type="EMBL" id="CUP90168.1"/>
    </source>
</evidence>
<evidence type="ECO:0000313" key="3">
    <source>
        <dbReference type="Proteomes" id="UP000095746"/>
    </source>
</evidence>
<protein>
    <submittedName>
        <fullName evidence="2">Uncharacterized protein</fullName>
    </submittedName>
</protein>
<gene>
    <name evidence="2" type="ORF">ERS852411_03725</name>
</gene>
<organism evidence="2 3">
    <name type="scientific">Flavonifractor plautii</name>
    <name type="common">Fusobacterium plautii</name>
    <dbReference type="NCBI Taxonomy" id="292800"/>
    <lineage>
        <taxon>Bacteria</taxon>
        <taxon>Bacillati</taxon>
        <taxon>Bacillota</taxon>
        <taxon>Clostridia</taxon>
        <taxon>Eubacteriales</taxon>
        <taxon>Oscillospiraceae</taxon>
        <taxon>Flavonifractor</taxon>
    </lineage>
</organism>
<name>A0A174S3F8_FLAPL</name>
<dbReference type="EMBL" id="CYZT01000552">
    <property type="protein sequence ID" value="CUP90168.1"/>
    <property type="molecule type" value="Genomic_DNA"/>
</dbReference>